<reference evidence="3" key="1">
    <citation type="journal article" date="2015" name="Genome Announc.">
        <title>Genome sequence of the AIDS-associated pathogen Penicillium marneffei (ATCC18224) and its near taxonomic relative Talaromyces stipitatus (ATCC10500).</title>
        <authorList>
            <person name="Nierman W.C."/>
            <person name="Fedorova-Abrams N.D."/>
            <person name="Andrianopoulos A."/>
        </authorList>
    </citation>
    <scope>NUCLEOTIDE SEQUENCE [LARGE SCALE GENOMIC DNA]</scope>
    <source>
        <strain evidence="3">ATCC 10500 / CBS 375.48 / QM 6759 / NRRL 1006</strain>
    </source>
</reference>
<name>B8MIP5_TALSN</name>
<dbReference type="AlphaFoldDB" id="B8MIP5"/>
<dbReference type="Proteomes" id="UP000001745">
    <property type="component" value="Unassembled WGS sequence"/>
</dbReference>
<gene>
    <name evidence="2" type="ORF">TSTA_045930</name>
</gene>
<sequence>MYDLRYAKRETKNNRKKHHRGRDVPSTKPYLVFDNYAPQIHHTIDINKELGLLASATQDRQNIGFYSLADGSIVPSPTSLRGPTPDTHGNITQIRFEEYQYPMHQRQAPRLLYSQGANIIELAW</sequence>
<organism evidence="2 3">
    <name type="scientific">Talaromyces stipitatus (strain ATCC 10500 / CBS 375.48 / QM 6759 / NRRL 1006)</name>
    <name type="common">Penicillium stipitatum</name>
    <dbReference type="NCBI Taxonomy" id="441959"/>
    <lineage>
        <taxon>Eukaryota</taxon>
        <taxon>Fungi</taxon>
        <taxon>Dikarya</taxon>
        <taxon>Ascomycota</taxon>
        <taxon>Pezizomycotina</taxon>
        <taxon>Eurotiomycetes</taxon>
        <taxon>Eurotiomycetidae</taxon>
        <taxon>Eurotiales</taxon>
        <taxon>Trichocomaceae</taxon>
        <taxon>Talaromyces</taxon>
        <taxon>Talaromyces sect. Talaromyces</taxon>
    </lineage>
</organism>
<proteinExistence type="predicted"/>
<dbReference type="HOGENOM" id="CLU_2005439_0_0_1"/>
<evidence type="ECO:0000256" key="1">
    <source>
        <dbReference type="SAM" id="MobiDB-lite"/>
    </source>
</evidence>
<feature type="region of interest" description="Disordered" evidence="1">
    <location>
        <begin position="1"/>
        <end position="25"/>
    </location>
</feature>
<keyword evidence="3" id="KW-1185">Reference proteome</keyword>
<dbReference type="RefSeq" id="XP_002485090.1">
    <property type="nucleotide sequence ID" value="XM_002485045.1"/>
</dbReference>
<dbReference type="STRING" id="441959.B8MIP5"/>
<dbReference type="EMBL" id="EQ962657">
    <property type="protein sequence ID" value="EED15137.1"/>
    <property type="molecule type" value="Genomic_DNA"/>
</dbReference>
<dbReference type="OrthoDB" id="128867at2759"/>
<dbReference type="InParanoid" id="B8MIP5"/>
<dbReference type="PhylomeDB" id="B8MIP5"/>
<evidence type="ECO:0000313" key="3">
    <source>
        <dbReference type="Proteomes" id="UP000001745"/>
    </source>
</evidence>
<accession>B8MIP5</accession>
<dbReference type="VEuPathDB" id="FungiDB:TSTA_045930"/>
<dbReference type="GeneID" id="8107580"/>
<feature type="compositionally biased region" description="Basic and acidic residues" evidence="1">
    <location>
        <begin position="1"/>
        <end position="13"/>
    </location>
</feature>
<evidence type="ECO:0000313" key="2">
    <source>
        <dbReference type="EMBL" id="EED15137.1"/>
    </source>
</evidence>
<protein>
    <submittedName>
        <fullName evidence="2">Uncharacterized protein</fullName>
    </submittedName>
</protein>